<dbReference type="Proteomes" id="UP000785679">
    <property type="component" value="Unassembled WGS sequence"/>
</dbReference>
<evidence type="ECO:0000313" key="1">
    <source>
        <dbReference type="EMBL" id="TNV77460.1"/>
    </source>
</evidence>
<sequence length="251" mass="28167">MMEIEEQKIFEARQGQVTHYKEQKYLVYKSRFRVNVLCPCCTGPDCDGIHTCGCILRQMEGQTASHLGNTYTLDLDKVCINQQSPKVSTLSYDALFVTLIEQSVDQTLIHLSAILKQLKHDNPILTLKRLPVLFYTPAPLSASFTTQFESIYADVGTHFKFRTITQQEVASTDPKIQVETILAKLLGLLVHKENLLAQEEAFPLSTKSDMARLIMRKVGEKSTKKGNQKKKPDSVEVGCGCCSSARLCSIF</sequence>
<name>A0A8J8NN16_HALGN</name>
<gene>
    <name evidence="1" type="ORF">FGO68_gene2309</name>
</gene>
<proteinExistence type="predicted"/>
<organism evidence="1 2">
    <name type="scientific">Halteria grandinella</name>
    <dbReference type="NCBI Taxonomy" id="5974"/>
    <lineage>
        <taxon>Eukaryota</taxon>
        <taxon>Sar</taxon>
        <taxon>Alveolata</taxon>
        <taxon>Ciliophora</taxon>
        <taxon>Intramacronucleata</taxon>
        <taxon>Spirotrichea</taxon>
        <taxon>Stichotrichia</taxon>
        <taxon>Sporadotrichida</taxon>
        <taxon>Halteriidae</taxon>
        <taxon>Halteria</taxon>
    </lineage>
</organism>
<dbReference type="AlphaFoldDB" id="A0A8J8NN16"/>
<evidence type="ECO:0000313" key="2">
    <source>
        <dbReference type="Proteomes" id="UP000785679"/>
    </source>
</evidence>
<comment type="caution">
    <text evidence="1">The sequence shown here is derived from an EMBL/GenBank/DDBJ whole genome shotgun (WGS) entry which is preliminary data.</text>
</comment>
<keyword evidence="2" id="KW-1185">Reference proteome</keyword>
<protein>
    <submittedName>
        <fullName evidence="1">Uncharacterized protein</fullName>
    </submittedName>
</protein>
<reference evidence="1" key="1">
    <citation type="submission" date="2019-06" db="EMBL/GenBank/DDBJ databases">
        <authorList>
            <person name="Zheng W."/>
        </authorList>
    </citation>
    <scope>NUCLEOTIDE SEQUENCE</scope>
    <source>
        <strain evidence="1">QDHG01</strain>
    </source>
</reference>
<accession>A0A8J8NN16</accession>
<dbReference type="EMBL" id="RRYP01011868">
    <property type="protein sequence ID" value="TNV77460.1"/>
    <property type="molecule type" value="Genomic_DNA"/>
</dbReference>